<reference evidence="1 2" key="1">
    <citation type="submission" date="2019-12" db="EMBL/GenBank/DDBJ databases">
        <title>Mucilaginibacter sp. HMF7410 genome sequencing and assembly.</title>
        <authorList>
            <person name="Kang H."/>
            <person name="Cha I."/>
            <person name="Kim H."/>
            <person name="Joh K."/>
        </authorList>
    </citation>
    <scope>NUCLEOTIDE SEQUENCE [LARGE SCALE GENOMIC DNA]</scope>
    <source>
        <strain evidence="1 2">HMF7410</strain>
    </source>
</reference>
<dbReference type="EMBL" id="WPIK01000016">
    <property type="protein sequence ID" value="MVN22972.1"/>
    <property type="molecule type" value="Genomic_DNA"/>
</dbReference>
<comment type="caution">
    <text evidence="1">The sequence shown here is derived from an EMBL/GenBank/DDBJ whole genome shotgun (WGS) entry which is preliminary data.</text>
</comment>
<organism evidence="1 2">
    <name type="scientific">Mucilaginibacter arboris</name>
    <dbReference type="NCBI Taxonomy" id="2682090"/>
    <lineage>
        <taxon>Bacteria</taxon>
        <taxon>Pseudomonadati</taxon>
        <taxon>Bacteroidota</taxon>
        <taxon>Sphingobacteriia</taxon>
        <taxon>Sphingobacteriales</taxon>
        <taxon>Sphingobacteriaceae</taxon>
        <taxon>Mucilaginibacter</taxon>
    </lineage>
</organism>
<accession>A0A7K1T079</accession>
<evidence type="ECO:0000313" key="1">
    <source>
        <dbReference type="EMBL" id="MVN22972.1"/>
    </source>
</evidence>
<dbReference type="Proteomes" id="UP000462014">
    <property type="component" value="Unassembled WGS sequence"/>
</dbReference>
<gene>
    <name evidence="1" type="ORF">GO621_15710</name>
</gene>
<sequence>MEKEPGEFTSSRFLNEPVTQLLLKYDVNYTTIMCVRAQSETHKISIEEYIKTYKVRDMLKWRNLGMKKVYAIAEALEKEGYCLFF</sequence>
<name>A0A7K1T079_9SPHI</name>
<keyword evidence="2" id="KW-1185">Reference proteome</keyword>
<protein>
    <recommendedName>
        <fullName evidence="3">RNA polymerase alpha subunit C-terminal domain-containing protein</fullName>
    </recommendedName>
</protein>
<proteinExistence type="predicted"/>
<evidence type="ECO:0008006" key="3">
    <source>
        <dbReference type="Google" id="ProtNLM"/>
    </source>
</evidence>
<evidence type="ECO:0000313" key="2">
    <source>
        <dbReference type="Proteomes" id="UP000462014"/>
    </source>
</evidence>
<dbReference type="AlphaFoldDB" id="A0A7K1T079"/>
<dbReference type="RefSeq" id="WP_157568747.1">
    <property type="nucleotide sequence ID" value="NZ_WPIK01000016.1"/>
</dbReference>